<name>A0A0W8DCV0_PHYNI</name>
<dbReference type="Proteomes" id="UP000054636">
    <property type="component" value="Unassembled WGS sequence"/>
</dbReference>
<evidence type="ECO:0000313" key="2">
    <source>
        <dbReference type="EMBL" id="KUF94218.1"/>
    </source>
</evidence>
<dbReference type="AlphaFoldDB" id="A0A0W8DCV0"/>
<comment type="caution">
    <text evidence="2">The sequence shown here is derived from an EMBL/GenBank/DDBJ whole genome shotgun (WGS) entry which is preliminary data.</text>
</comment>
<dbReference type="PANTHER" id="PTHR10845:SF192">
    <property type="entry name" value="DOUBLE HIT, ISOFORM B"/>
    <property type="match status" value="1"/>
</dbReference>
<dbReference type="InterPro" id="IPR044926">
    <property type="entry name" value="RGS_subdomain_2"/>
</dbReference>
<dbReference type="EMBL" id="LNFP01000314">
    <property type="protein sequence ID" value="KUF94218.1"/>
    <property type="molecule type" value="Genomic_DNA"/>
</dbReference>
<dbReference type="SUPFAM" id="SSF48097">
    <property type="entry name" value="Regulator of G-protein signaling, RGS"/>
    <property type="match status" value="1"/>
</dbReference>
<dbReference type="PANTHER" id="PTHR10845">
    <property type="entry name" value="REGULATOR OF G PROTEIN SIGNALING"/>
    <property type="match status" value="1"/>
</dbReference>
<dbReference type="Gene3D" id="1.10.167.10">
    <property type="entry name" value="Regulator of G-protein Signalling 4, domain 2"/>
    <property type="match status" value="1"/>
</dbReference>
<feature type="domain" description="RGS" evidence="1">
    <location>
        <begin position="35"/>
        <end position="147"/>
    </location>
</feature>
<dbReference type="CDD" id="cd07440">
    <property type="entry name" value="RGS"/>
    <property type="match status" value="1"/>
</dbReference>
<gene>
    <name evidence="2" type="ORF">AM588_10005904</name>
</gene>
<organism evidence="2 3">
    <name type="scientific">Phytophthora nicotianae</name>
    <name type="common">Potato buckeye rot agent</name>
    <name type="synonym">Phytophthora parasitica</name>
    <dbReference type="NCBI Taxonomy" id="4792"/>
    <lineage>
        <taxon>Eukaryota</taxon>
        <taxon>Sar</taxon>
        <taxon>Stramenopiles</taxon>
        <taxon>Oomycota</taxon>
        <taxon>Peronosporomycetes</taxon>
        <taxon>Peronosporales</taxon>
        <taxon>Peronosporaceae</taxon>
        <taxon>Phytophthora</taxon>
    </lineage>
</organism>
<protein>
    <submittedName>
        <fullName evidence="2">Type I inositol 3</fullName>
    </submittedName>
</protein>
<dbReference type="FunFam" id="1.10.167.10:FF:000001">
    <property type="entry name" value="Putative regulator of g-protein signaling 12"/>
    <property type="match status" value="1"/>
</dbReference>
<dbReference type="SMART" id="SM00315">
    <property type="entry name" value="RGS"/>
    <property type="match status" value="1"/>
</dbReference>
<evidence type="ECO:0000259" key="1">
    <source>
        <dbReference type="PROSITE" id="PS50132"/>
    </source>
</evidence>
<dbReference type="PRINTS" id="PR01301">
    <property type="entry name" value="RGSPROTEIN"/>
</dbReference>
<proteinExistence type="predicted"/>
<dbReference type="PROSITE" id="PS50132">
    <property type="entry name" value="RGS"/>
    <property type="match status" value="1"/>
</dbReference>
<dbReference type="Pfam" id="PF00615">
    <property type="entry name" value="RGS"/>
    <property type="match status" value="1"/>
</dbReference>
<accession>A0A0W8DCV0</accession>
<dbReference type="InterPro" id="IPR036305">
    <property type="entry name" value="RGS_sf"/>
</dbReference>
<dbReference type="InterPro" id="IPR016137">
    <property type="entry name" value="RGS"/>
</dbReference>
<evidence type="ECO:0000313" key="3">
    <source>
        <dbReference type="Proteomes" id="UP000054636"/>
    </source>
</evidence>
<reference evidence="2 3" key="1">
    <citation type="submission" date="2015-11" db="EMBL/GenBank/DDBJ databases">
        <title>Genomes and virulence difference between two physiological races of Phytophthora nicotianae.</title>
        <authorList>
            <person name="Liu H."/>
            <person name="Ma X."/>
            <person name="Yu H."/>
            <person name="Fang D."/>
            <person name="Li Y."/>
            <person name="Wang X."/>
            <person name="Wang W."/>
            <person name="Dong Y."/>
            <person name="Xiao B."/>
        </authorList>
    </citation>
    <scope>NUCLEOTIDE SEQUENCE [LARGE SCALE GENOMIC DNA]</scope>
    <source>
        <strain evidence="3">race 1</strain>
    </source>
</reference>
<sequence length="158" mass="18526">MDNLHIVDDDIEVGTMKSHARTVDYHGALTEADVTVTMILENPETRAMFLFFSEEIFCTESIYFWMDCNEFKDIPHRSYLKLRAQKIYRKYICGRAKLQVNLDSTLIRVIESNLDNPTRTLFVPAQRSITKMLERDTLPKFRRSKHFQPCFQLLLAAS</sequence>